<comment type="subcellular location">
    <subcellularLocation>
        <location evidence="1 12">Mitochondrion inner membrane</location>
        <topology evidence="1 12">Multi-pass membrane protein</topology>
    </subcellularLocation>
</comment>
<evidence type="ECO:0000256" key="10">
    <source>
        <dbReference type="ARBA" id="ARBA00023128"/>
    </source>
</evidence>
<keyword evidence="10 12" id="KW-0496">Mitochondrion</keyword>
<accession>A0A086TH10</accession>
<keyword evidence="4 12" id="KW-0812">Transmembrane</keyword>
<organism evidence="14 15">
    <name type="scientific">Hapsidospora chrysogenum (strain ATCC 11550 / CBS 779.69 / DSM 880 / IAM 14645 / JCM 23072 / IMI 49137)</name>
    <name type="common">Acremonium chrysogenum</name>
    <dbReference type="NCBI Taxonomy" id="857340"/>
    <lineage>
        <taxon>Eukaryota</taxon>
        <taxon>Fungi</taxon>
        <taxon>Dikarya</taxon>
        <taxon>Ascomycota</taxon>
        <taxon>Pezizomycotina</taxon>
        <taxon>Sordariomycetes</taxon>
        <taxon>Hypocreomycetidae</taxon>
        <taxon>Hypocreales</taxon>
        <taxon>Bionectriaceae</taxon>
        <taxon>Hapsidospora</taxon>
    </lineage>
</organism>
<sequence length="250" mass="27098">MSAPIKTFVLRLPSRPAGAFSSQRCCASLTQSTARSITTASALRPSRATSIVPQLQQLSRNITHTSPAQKSATANQFRPASDLASKKPAASPADGAAPPPLDWNTFFKLRLRRRRIQVFFSATMGVVGFGAGAALLPTGIAEPLVAQIPLDPFISLGMLTVAFAGAGWLVGPSIGSQVFYLMNHRVKAQIAQKEAEFFARIKKNRVDPTNSSAANPVPDFYGEKIQSVRGYRQWLKDQRAFNRKKSADLI</sequence>
<keyword evidence="6 12" id="KW-0653">Protein transport</keyword>
<comment type="similarity">
    <text evidence="2 12">Belongs to the PAM17 family.</text>
</comment>
<evidence type="ECO:0000256" key="13">
    <source>
        <dbReference type="SAM" id="MobiDB-lite"/>
    </source>
</evidence>
<evidence type="ECO:0000256" key="1">
    <source>
        <dbReference type="ARBA" id="ARBA00004448"/>
    </source>
</evidence>
<keyword evidence="8 12" id="KW-1133">Transmembrane helix</keyword>
<protein>
    <recommendedName>
        <fullName evidence="12">Presequence translocated-associated motor subunit PAM17</fullName>
    </recommendedName>
</protein>
<dbReference type="GO" id="GO:0001405">
    <property type="term" value="C:PAM complex, Tim23 associated import motor"/>
    <property type="evidence" value="ECO:0007669"/>
    <property type="project" value="UniProtKB-UniRule"/>
</dbReference>
<keyword evidence="3 12" id="KW-0813">Transport</keyword>
<feature type="region of interest" description="Disordered" evidence="13">
    <location>
        <begin position="63"/>
        <end position="97"/>
    </location>
</feature>
<dbReference type="AlphaFoldDB" id="A0A086TH10"/>
<dbReference type="HOGENOM" id="CLU_068297_0_0_1"/>
<keyword evidence="9 12" id="KW-0811">Translocation</keyword>
<proteinExistence type="inferred from homology"/>
<comment type="subunit">
    <text evidence="12">Component of the PAM complex.</text>
</comment>
<evidence type="ECO:0000256" key="11">
    <source>
        <dbReference type="ARBA" id="ARBA00023136"/>
    </source>
</evidence>
<evidence type="ECO:0000256" key="5">
    <source>
        <dbReference type="ARBA" id="ARBA00022792"/>
    </source>
</evidence>
<keyword evidence="15" id="KW-1185">Reference proteome</keyword>
<evidence type="ECO:0000256" key="12">
    <source>
        <dbReference type="RuleBase" id="RU367146"/>
    </source>
</evidence>
<keyword evidence="7" id="KW-0809">Transit peptide</keyword>
<evidence type="ECO:0000256" key="7">
    <source>
        <dbReference type="ARBA" id="ARBA00022946"/>
    </source>
</evidence>
<dbReference type="PANTHER" id="PTHR28021:SF1">
    <property type="entry name" value="PRESEQUENCE TRANSLOCATED-ASSOCIATED MOTOR SUBUNIT PAM17, MITOCHONDRIAL"/>
    <property type="match status" value="1"/>
</dbReference>
<dbReference type="Pfam" id="PF08566">
    <property type="entry name" value="Pam17"/>
    <property type="match status" value="1"/>
</dbReference>
<keyword evidence="11 12" id="KW-0472">Membrane</keyword>
<evidence type="ECO:0000256" key="8">
    <source>
        <dbReference type="ARBA" id="ARBA00022989"/>
    </source>
</evidence>
<evidence type="ECO:0000313" key="15">
    <source>
        <dbReference type="Proteomes" id="UP000029964"/>
    </source>
</evidence>
<reference evidence="15" key="1">
    <citation type="journal article" date="2014" name="Genome Announc.">
        <title>Genome sequence and annotation of Acremonium chrysogenum, producer of the beta-lactam antibiotic cephalosporin C.</title>
        <authorList>
            <person name="Terfehr D."/>
            <person name="Dahlmann T.A."/>
            <person name="Specht T."/>
            <person name="Zadra I."/>
            <person name="Kuernsteiner H."/>
            <person name="Kueck U."/>
        </authorList>
    </citation>
    <scope>NUCLEOTIDE SEQUENCE [LARGE SCALE GENOMIC DNA]</scope>
    <source>
        <strain evidence="15">ATCC 11550 / CBS 779.69 / DSM 880 / IAM 14645 / JCM 23072 / IMI 49137</strain>
    </source>
</reference>
<evidence type="ECO:0000256" key="6">
    <source>
        <dbReference type="ARBA" id="ARBA00022927"/>
    </source>
</evidence>
<evidence type="ECO:0000256" key="9">
    <source>
        <dbReference type="ARBA" id="ARBA00023010"/>
    </source>
</evidence>
<feature type="compositionally biased region" description="Polar residues" evidence="13">
    <location>
        <begin position="63"/>
        <end position="78"/>
    </location>
</feature>
<feature type="transmembrane region" description="Helical" evidence="12">
    <location>
        <begin position="118"/>
        <end position="141"/>
    </location>
</feature>
<dbReference type="InterPro" id="IPR013875">
    <property type="entry name" value="Pam17"/>
</dbReference>
<dbReference type="Proteomes" id="UP000029964">
    <property type="component" value="Unassembled WGS sequence"/>
</dbReference>
<comment type="caution">
    <text evidence="14">The sequence shown here is derived from an EMBL/GenBank/DDBJ whole genome shotgun (WGS) entry which is preliminary data.</text>
</comment>
<dbReference type="PANTHER" id="PTHR28021">
    <property type="entry name" value="PRESEQUENCE TRANSLOCATED-ASSOCIATED MOTOR SUBUNIT PAM17, MITOCHONDRIAL"/>
    <property type="match status" value="1"/>
</dbReference>
<evidence type="ECO:0000256" key="3">
    <source>
        <dbReference type="ARBA" id="ARBA00022448"/>
    </source>
</evidence>
<evidence type="ECO:0000256" key="2">
    <source>
        <dbReference type="ARBA" id="ARBA00006837"/>
    </source>
</evidence>
<feature type="compositionally biased region" description="Low complexity" evidence="13">
    <location>
        <begin position="79"/>
        <end position="96"/>
    </location>
</feature>
<gene>
    <name evidence="14" type="ORF">ACRE_003450</name>
</gene>
<feature type="transmembrane region" description="Helical" evidence="12">
    <location>
        <begin position="153"/>
        <end position="175"/>
    </location>
</feature>
<comment type="function">
    <text evidence="12">Component of the PAM complex, a complex required for the translocation of transit peptide-containing proteins from the inner membrane into the mitochondrial matrix in an ATP-dependent manner.</text>
</comment>
<name>A0A086TH10_HAPC1</name>
<dbReference type="STRING" id="857340.A0A086TH10"/>
<dbReference type="GO" id="GO:0030150">
    <property type="term" value="P:protein import into mitochondrial matrix"/>
    <property type="evidence" value="ECO:0007669"/>
    <property type="project" value="UniProtKB-UniRule"/>
</dbReference>
<dbReference type="OrthoDB" id="5970083at2759"/>
<dbReference type="EMBL" id="JPKY01000002">
    <property type="protein sequence ID" value="KFH48642.1"/>
    <property type="molecule type" value="Genomic_DNA"/>
</dbReference>
<keyword evidence="5 12" id="KW-0999">Mitochondrion inner membrane</keyword>
<evidence type="ECO:0000313" key="14">
    <source>
        <dbReference type="EMBL" id="KFH48642.1"/>
    </source>
</evidence>
<evidence type="ECO:0000256" key="4">
    <source>
        <dbReference type="ARBA" id="ARBA00022692"/>
    </source>
</evidence>